<dbReference type="Proteomes" id="UP000256970">
    <property type="component" value="Unassembled WGS sequence"/>
</dbReference>
<evidence type="ECO:0000313" key="2">
    <source>
        <dbReference type="Proteomes" id="UP000256970"/>
    </source>
</evidence>
<name>A0A383VJX5_TETOB</name>
<dbReference type="AlphaFoldDB" id="A0A383VJX5"/>
<protein>
    <recommendedName>
        <fullName evidence="3">CENP-V/GFA domain-containing protein</fullName>
    </recommendedName>
</protein>
<accession>A0A383VJX5</accession>
<keyword evidence="2" id="KW-1185">Reference proteome</keyword>
<proteinExistence type="predicted"/>
<organism evidence="1 2">
    <name type="scientific">Tetradesmus obliquus</name>
    <name type="common">Green alga</name>
    <name type="synonym">Acutodesmus obliquus</name>
    <dbReference type="NCBI Taxonomy" id="3088"/>
    <lineage>
        <taxon>Eukaryota</taxon>
        <taxon>Viridiplantae</taxon>
        <taxon>Chlorophyta</taxon>
        <taxon>core chlorophytes</taxon>
        <taxon>Chlorophyceae</taxon>
        <taxon>CS clade</taxon>
        <taxon>Sphaeropleales</taxon>
        <taxon>Scenedesmaceae</taxon>
        <taxon>Tetradesmus</taxon>
    </lineage>
</organism>
<evidence type="ECO:0000313" key="1">
    <source>
        <dbReference type="EMBL" id="SZX65828.1"/>
    </source>
</evidence>
<dbReference type="EMBL" id="FNXT01000665">
    <property type="protein sequence ID" value="SZX65828.1"/>
    <property type="molecule type" value="Genomic_DNA"/>
</dbReference>
<evidence type="ECO:0008006" key="3">
    <source>
        <dbReference type="Google" id="ProtNLM"/>
    </source>
</evidence>
<dbReference type="STRING" id="3088.A0A383VJX5"/>
<sequence>MRDDQGNESSSSAERHFCGMCGSHLWLFSPEWPELVHPLAAAVDSDLPPPPEHVDIMLRYKASWADVPQAEQAEGPGFKHFQEYPVESIEEWHKRHGMLTQD</sequence>
<gene>
    <name evidence="1" type="ORF">BQ4739_LOCUS6293</name>
</gene>
<dbReference type="InterPro" id="IPR011057">
    <property type="entry name" value="Mss4-like_sf"/>
</dbReference>
<reference evidence="1 2" key="1">
    <citation type="submission" date="2016-10" db="EMBL/GenBank/DDBJ databases">
        <authorList>
            <person name="Cai Z."/>
        </authorList>
    </citation>
    <scope>NUCLEOTIDE SEQUENCE [LARGE SCALE GENOMIC DNA]</scope>
</reference>
<dbReference type="SUPFAM" id="SSF51316">
    <property type="entry name" value="Mss4-like"/>
    <property type="match status" value="1"/>
</dbReference>